<feature type="compositionally biased region" description="Low complexity" evidence="1">
    <location>
        <begin position="38"/>
        <end position="56"/>
    </location>
</feature>
<dbReference type="KEGG" id="csv:105436237"/>
<reference evidence="3 4" key="3">
    <citation type="journal article" date="2010" name="BMC Genomics">
        <title>Transcriptome sequencing and comparative analysis of cucumber flowers with different sex types.</title>
        <authorList>
            <person name="Guo S."/>
            <person name="Zheng Y."/>
            <person name="Joung J.G."/>
            <person name="Liu S."/>
            <person name="Zhang Z."/>
            <person name="Crasta O.R."/>
            <person name="Sobral B.W."/>
            <person name="Xu Y."/>
            <person name="Huang S."/>
            <person name="Fei Z."/>
        </authorList>
    </citation>
    <scope>NUCLEOTIDE SEQUENCE [LARGE SCALE GENOMIC DNA]</scope>
    <source>
        <strain evidence="4">cv. 9930</strain>
    </source>
</reference>
<reference evidence="3 4" key="1">
    <citation type="journal article" date="2009" name="Nat. Genet.">
        <title>The genome of the cucumber, Cucumis sativus L.</title>
        <authorList>
            <person name="Huang S."/>
            <person name="Li R."/>
            <person name="Zhang Z."/>
            <person name="Li L."/>
            <person name="Gu X."/>
            <person name="Fan W."/>
            <person name="Lucas W.J."/>
            <person name="Wang X."/>
            <person name="Xie B."/>
            <person name="Ni P."/>
            <person name="Ren Y."/>
            <person name="Zhu H."/>
            <person name="Li J."/>
            <person name="Lin K."/>
            <person name="Jin W."/>
            <person name="Fei Z."/>
            <person name="Li G."/>
            <person name="Staub J."/>
            <person name="Kilian A."/>
            <person name="van der Vossen E.A."/>
            <person name="Wu Y."/>
            <person name="Guo J."/>
            <person name="He J."/>
            <person name="Jia Z."/>
            <person name="Ren Y."/>
            <person name="Tian G."/>
            <person name="Lu Y."/>
            <person name="Ruan J."/>
            <person name="Qian W."/>
            <person name="Wang M."/>
            <person name="Huang Q."/>
            <person name="Li B."/>
            <person name="Xuan Z."/>
            <person name="Cao J."/>
            <person name="Asan"/>
            <person name="Wu Z."/>
            <person name="Zhang J."/>
            <person name="Cai Q."/>
            <person name="Bai Y."/>
            <person name="Zhao B."/>
            <person name="Han Y."/>
            <person name="Li Y."/>
            <person name="Li X."/>
            <person name="Wang S."/>
            <person name="Shi Q."/>
            <person name="Liu S."/>
            <person name="Cho W.K."/>
            <person name="Kim J.Y."/>
            <person name="Xu Y."/>
            <person name="Heller-Uszynska K."/>
            <person name="Miao H."/>
            <person name="Cheng Z."/>
            <person name="Zhang S."/>
            <person name="Wu J."/>
            <person name="Yang Y."/>
            <person name="Kang H."/>
            <person name="Li M."/>
            <person name="Liang H."/>
            <person name="Ren X."/>
            <person name="Shi Z."/>
            <person name="Wen M."/>
            <person name="Jian M."/>
            <person name="Yang H."/>
            <person name="Zhang G."/>
            <person name="Yang Z."/>
            <person name="Chen R."/>
            <person name="Liu S."/>
            <person name="Li J."/>
            <person name="Ma L."/>
            <person name="Liu H."/>
            <person name="Zhou Y."/>
            <person name="Zhao J."/>
            <person name="Fang X."/>
            <person name="Li G."/>
            <person name="Fang L."/>
            <person name="Li Y."/>
            <person name="Liu D."/>
            <person name="Zheng H."/>
            <person name="Zhang Y."/>
            <person name="Qin N."/>
            <person name="Li Z."/>
            <person name="Yang G."/>
            <person name="Yang S."/>
            <person name="Bolund L."/>
            <person name="Kristiansen K."/>
            <person name="Zheng H."/>
            <person name="Li S."/>
            <person name="Zhang X."/>
            <person name="Yang H."/>
            <person name="Wang J."/>
            <person name="Sun R."/>
            <person name="Zhang B."/>
            <person name="Jiang S."/>
            <person name="Wang J."/>
            <person name="Du Y."/>
            <person name="Li S."/>
        </authorList>
    </citation>
    <scope>NUCLEOTIDE SEQUENCE [LARGE SCALE GENOMIC DNA]</scope>
    <source>
        <strain evidence="4">cv. 9930</strain>
    </source>
</reference>
<organism evidence="3 4">
    <name type="scientific">Cucumis sativus</name>
    <name type="common">Cucumber</name>
    <dbReference type="NCBI Taxonomy" id="3659"/>
    <lineage>
        <taxon>Eukaryota</taxon>
        <taxon>Viridiplantae</taxon>
        <taxon>Streptophyta</taxon>
        <taxon>Embryophyta</taxon>
        <taxon>Tracheophyta</taxon>
        <taxon>Spermatophyta</taxon>
        <taxon>Magnoliopsida</taxon>
        <taxon>eudicotyledons</taxon>
        <taxon>Gunneridae</taxon>
        <taxon>Pentapetalae</taxon>
        <taxon>rosids</taxon>
        <taxon>fabids</taxon>
        <taxon>Cucurbitales</taxon>
        <taxon>Cucurbitaceae</taxon>
        <taxon>Benincaseae</taxon>
        <taxon>Cucumis</taxon>
    </lineage>
</organism>
<dbReference type="Proteomes" id="UP000029981">
    <property type="component" value="Chromosome 7"/>
</dbReference>
<name>A0A0A0K7F2_CUCSA</name>
<feature type="region of interest" description="Disordered" evidence="1">
    <location>
        <begin position="23"/>
        <end position="70"/>
    </location>
</feature>
<dbReference type="EMBL" id="CM002928">
    <property type="protein sequence ID" value="KGN43746.1"/>
    <property type="molecule type" value="Genomic_DNA"/>
</dbReference>
<feature type="signal peptide" evidence="2">
    <location>
        <begin position="1"/>
        <end position="22"/>
    </location>
</feature>
<evidence type="ECO:0000313" key="3">
    <source>
        <dbReference type="EMBL" id="KGN43746.1"/>
    </source>
</evidence>
<keyword evidence="2" id="KW-0732">Signal</keyword>
<proteinExistence type="predicted"/>
<dbReference type="AlphaFoldDB" id="A0A0A0K7F2"/>
<evidence type="ECO:0000313" key="4">
    <source>
        <dbReference type="Proteomes" id="UP000029981"/>
    </source>
</evidence>
<evidence type="ECO:0000256" key="2">
    <source>
        <dbReference type="SAM" id="SignalP"/>
    </source>
</evidence>
<dbReference type="Gramene" id="KGN43746">
    <property type="protein sequence ID" value="KGN43746"/>
    <property type="gene ID" value="Csa_7G064070"/>
</dbReference>
<accession>A0A0A0K7F2</accession>
<protein>
    <submittedName>
        <fullName evidence="3">Uncharacterized protein</fullName>
    </submittedName>
</protein>
<feature type="chain" id="PRO_5001971883" evidence="2">
    <location>
        <begin position="23"/>
        <end position="107"/>
    </location>
</feature>
<sequence>MASLPITLMALTALFLITSTFAQSPAPSPKKSHHPHSHSPSPHNSPILSHKSVSSPSPSPSPSPVASSSLPPANALAPALLFNDAITNTFAVSASLFTAVSAAAFLF</sequence>
<reference evidence="3 4" key="4">
    <citation type="journal article" date="2011" name="BMC Genomics">
        <title>RNA-Seq improves annotation of protein-coding genes in the cucumber genome.</title>
        <authorList>
            <person name="Li Z."/>
            <person name="Zhang Z."/>
            <person name="Yan P."/>
            <person name="Huang S."/>
            <person name="Fei Z."/>
            <person name="Lin K."/>
        </authorList>
    </citation>
    <scope>NUCLEOTIDE SEQUENCE [LARGE SCALE GENOMIC DNA]</scope>
    <source>
        <strain evidence="4">cv. 9930</strain>
    </source>
</reference>
<gene>
    <name evidence="3" type="ORF">Csa_7G064070</name>
</gene>
<keyword evidence="4" id="KW-1185">Reference proteome</keyword>
<reference evidence="3 4" key="2">
    <citation type="journal article" date="2009" name="PLoS ONE">
        <title>An integrated genetic and cytogenetic map of the cucumber genome.</title>
        <authorList>
            <person name="Ren Y."/>
            <person name="Zhang Z."/>
            <person name="Liu J."/>
            <person name="Staub J.E."/>
            <person name="Han Y."/>
            <person name="Cheng Z."/>
            <person name="Li X."/>
            <person name="Lu J."/>
            <person name="Miao H."/>
            <person name="Kang H."/>
            <person name="Xie B."/>
            <person name="Gu X."/>
            <person name="Wang X."/>
            <person name="Du Y."/>
            <person name="Jin W."/>
            <person name="Huang S."/>
        </authorList>
    </citation>
    <scope>NUCLEOTIDE SEQUENCE [LARGE SCALE GENOMIC DNA]</scope>
    <source>
        <strain evidence="4">cv. 9930</strain>
    </source>
</reference>
<evidence type="ECO:0000256" key="1">
    <source>
        <dbReference type="SAM" id="MobiDB-lite"/>
    </source>
</evidence>